<dbReference type="Pfam" id="PF13591">
    <property type="entry name" value="MerR_2"/>
    <property type="match status" value="1"/>
</dbReference>
<sequence length="98" mass="11837">METTDFISVQLICKHYNIPQDFINRLQEFELIELKMESNDFFIHKTELKRVEKMVRLHYDLDINMEGIDAISNLLDQVDSLKKQITNLNNRLRLYEDF</sequence>
<organism evidence="2 3">
    <name type="scientific">Aestuariibaculum lutulentum</name>
    <dbReference type="NCBI Taxonomy" id="2920935"/>
    <lineage>
        <taxon>Bacteria</taxon>
        <taxon>Pseudomonadati</taxon>
        <taxon>Bacteroidota</taxon>
        <taxon>Flavobacteriia</taxon>
        <taxon>Flavobacteriales</taxon>
        <taxon>Flavobacteriaceae</taxon>
    </lineage>
</organism>
<feature type="coiled-coil region" evidence="1">
    <location>
        <begin position="71"/>
        <end position="98"/>
    </location>
</feature>
<proteinExistence type="predicted"/>
<gene>
    <name evidence="2" type="ORF">MKW35_14745</name>
</gene>
<protein>
    <submittedName>
        <fullName evidence="2">Chaperone modulator CbpM</fullName>
    </submittedName>
</protein>
<accession>A0ABS9RLP9</accession>
<evidence type="ECO:0000256" key="1">
    <source>
        <dbReference type="SAM" id="Coils"/>
    </source>
</evidence>
<keyword evidence="1" id="KW-0175">Coiled coil</keyword>
<comment type="caution">
    <text evidence="2">The sequence shown here is derived from an EMBL/GenBank/DDBJ whole genome shotgun (WGS) entry which is preliminary data.</text>
</comment>
<reference evidence="2" key="1">
    <citation type="submission" date="2022-02" db="EMBL/GenBank/DDBJ databases">
        <title>Aestuariibaculum sp., a marine bacterium isolated from sediment in Guangxi.</title>
        <authorList>
            <person name="Ying J."/>
        </authorList>
    </citation>
    <scope>NUCLEOTIDE SEQUENCE</scope>
    <source>
        <strain evidence="2">L182</strain>
    </source>
</reference>
<keyword evidence="3" id="KW-1185">Reference proteome</keyword>
<name>A0ABS9RLP9_9FLAO</name>
<dbReference type="Gene3D" id="1.10.1660.10">
    <property type="match status" value="1"/>
</dbReference>
<evidence type="ECO:0000313" key="2">
    <source>
        <dbReference type="EMBL" id="MCH4553883.1"/>
    </source>
</evidence>
<evidence type="ECO:0000313" key="3">
    <source>
        <dbReference type="Proteomes" id="UP001156141"/>
    </source>
</evidence>
<dbReference type="Proteomes" id="UP001156141">
    <property type="component" value="Unassembled WGS sequence"/>
</dbReference>
<dbReference type="EMBL" id="JAKVQD010000007">
    <property type="protein sequence ID" value="MCH4553883.1"/>
    <property type="molecule type" value="Genomic_DNA"/>
</dbReference>
<dbReference type="RefSeq" id="WP_240575055.1">
    <property type="nucleotide sequence ID" value="NZ_CP136709.1"/>
</dbReference>